<dbReference type="Pfam" id="PF00326">
    <property type="entry name" value="Peptidase_S9"/>
    <property type="match status" value="1"/>
</dbReference>
<dbReference type="Gene3D" id="3.40.50.1820">
    <property type="entry name" value="alpha/beta hydrolase"/>
    <property type="match status" value="1"/>
</dbReference>
<dbReference type="EMBL" id="PXYI01000009">
    <property type="protein sequence ID" value="PSJ37260.1"/>
    <property type="molecule type" value="Genomic_DNA"/>
</dbReference>
<keyword evidence="1" id="KW-0378">Hydrolase</keyword>
<organism evidence="4 5">
    <name type="scientific">Allosphingosinicella deserti</name>
    <dbReference type="NCBI Taxonomy" id="2116704"/>
    <lineage>
        <taxon>Bacteria</taxon>
        <taxon>Pseudomonadati</taxon>
        <taxon>Pseudomonadota</taxon>
        <taxon>Alphaproteobacteria</taxon>
        <taxon>Sphingomonadales</taxon>
        <taxon>Sphingomonadaceae</taxon>
        <taxon>Allosphingosinicella</taxon>
    </lineage>
</organism>
<dbReference type="Gene3D" id="2.120.10.30">
    <property type="entry name" value="TolB, C-terminal domain"/>
    <property type="match status" value="2"/>
</dbReference>
<keyword evidence="5" id="KW-1185">Reference proteome</keyword>
<evidence type="ECO:0000313" key="5">
    <source>
        <dbReference type="Proteomes" id="UP000241167"/>
    </source>
</evidence>
<name>A0A2P7QH53_9SPHN</name>
<feature type="signal peptide" evidence="2">
    <location>
        <begin position="1"/>
        <end position="21"/>
    </location>
</feature>
<evidence type="ECO:0000259" key="3">
    <source>
        <dbReference type="Pfam" id="PF00326"/>
    </source>
</evidence>
<dbReference type="InterPro" id="IPR011042">
    <property type="entry name" value="6-blade_b-propeller_TolB-like"/>
</dbReference>
<sequence>MRAFCLAALLFTAAAPLPAQPRPVETQQVGSATLQNVPEIPSIVREAVQRFQNYREAEFEDWLDDGSMLITTRFGTTRQVHRVLGPGADRSQLTFFSEPVSGVWHIPGSERFLLSRDAGGDEWFQLYAMGITGAPVQLTEPGTRNQSPVLSTDGKVLAWSRAVKGSSDHAILIAEPADPTSRRVAYQGKGAIAPADISPDGTRILLTRGISNREMRLSMLDVATGQAAELPFTSTPARYIDPRFVRGGAAILVITDQGSDVLRLVEIDLQTGKSVPVSGESRWEVERYDLSNDGRVLAYATNEDGFSRLAVQDFRTRRALPQPQLPRGVLTGLKFSPGGKTLGISMTNATSAGDAWAWDVTAARLTRWTHSELGGLEPATLAEPRLIRFQSFDGLSVPAFVYRPRNAEAGARTPVIVDIHGGPESQTRPGWNPGAQYFADQLGATVILPNVRGSEGYGKAYLNLDNGAKREDSVKDIGALLDWIGRQPDLDSARIAVYGQSYGGYMSLAVSTHYADRVVGSIERYGISNWISFLQNTEAYRRDNRRAEYGDERDPAMRAVLERISPLANVSAIKKPMLVMQGANDPRVPQSESEQIVEQLRSRGVETWYVLFADEGHGFLKKPNNDLRREVETVFLKRLFEVPSKR</sequence>
<dbReference type="AlphaFoldDB" id="A0A2P7QH53"/>
<gene>
    <name evidence="4" type="ORF">C7I55_22295</name>
</gene>
<evidence type="ECO:0000313" key="4">
    <source>
        <dbReference type="EMBL" id="PSJ37260.1"/>
    </source>
</evidence>
<evidence type="ECO:0000256" key="1">
    <source>
        <dbReference type="ARBA" id="ARBA00022801"/>
    </source>
</evidence>
<dbReference type="OrthoDB" id="1094230at2"/>
<proteinExistence type="predicted"/>
<keyword evidence="2" id="KW-0732">Signal</keyword>
<reference evidence="4 5" key="1">
    <citation type="submission" date="2018-03" db="EMBL/GenBank/DDBJ databases">
        <title>The draft genome of Sphingosinicella sp. GL-C-18.</title>
        <authorList>
            <person name="Liu L."/>
            <person name="Li L."/>
            <person name="Liang L."/>
            <person name="Zhang X."/>
            <person name="Wang T."/>
        </authorList>
    </citation>
    <scope>NUCLEOTIDE SEQUENCE [LARGE SCALE GENOMIC DNA]</scope>
    <source>
        <strain evidence="4 5">GL-C-18</strain>
    </source>
</reference>
<feature type="domain" description="Peptidase S9 prolyl oligopeptidase catalytic" evidence="3">
    <location>
        <begin position="437"/>
        <end position="640"/>
    </location>
</feature>
<dbReference type="GO" id="GO:0004252">
    <property type="term" value="F:serine-type endopeptidase activity"/>
    <property type="evidence" value="ECO:0007669"/>
    <property type="project" value="TreeGrafter"/>
</dbReference>
<protein>
    <submittedName>
        <fullName evidence="4">S9 family peptidase</fullName>
    </submittedName>
</protein>
<dbReference type="Proteomes" id="UP000241167">
    <property type="component" value="Unassembled WGS sequence"/>
</dbReference>
<dbReference type="SUPFAM" id="SSF53474">
    <property type="entry name" value="alpha/beta-Hydrolases"/>
    <property type="match status" value="1"/>
</dbReference>
<evidence type="ECO:0000256" key="2">
    <source>
        <dbReference type="SAM" id="SignalP"/>
    </source>
</evidence>
<dbReference type="PANTHER" id="PTHR42776:SF27">
    <property type="entry name" value="DIPEPTIDYL PEPTIDASE FAMILY MEMBER 6"/>
    <property type="match status" value="1"/>
</dbReference>
<dbReference type="PANTHER" id="PTHR42776">
    <property type="entry name" value="SERINE PEPTIDASE S9 FAMILY MEMBER"/>
    <property type="match status" value="1"/>
</dbReference>
<dbReference type="InterPro" id="IPR029058">
    <property type="entry name" value="AB_hydrolase_fold"/>
</dbReference>
<dbReference type="RefSeq" id="WP_106515249.1">
    <property type="nucleotide sequence ID" value="NZ_PXYI01000009.1"/>
</dbReference>
<accession>A0A2P7QH53</accession>
<dbReference type="InterPro" id="IPR001375">
    <property type="entry name" value="Peptidase_S9_cat"/>
</dbReference>
<dbReference type="SUPFAM" id="SSF82171">
    <property type="entry name" value="DPP6 N-terminal domain-like"/>
    <property type="match status" value="1"/>
</dbReference>
<dbReference type="GO" id="GO:0006508">
    <property type="term" value="P:proteolysis"/>
    <property type="evidence" value="ECO:0007669"/>
    <property type="project" value="InterPro"/>
</dbReference>
<comment type="caution">
    <text evidence="4">The sequence shown here is derived from an EMBL/GenBank/DDBJ whole genome shotgun (WGS) entry which is preliminary data.</text>
</comment>
<feature type="chain" id="PRO_5015148382" evidence="2">
    <location>
        <begin position="22"/>
        <end position="646"/>
    </location>
</feature>